<reference evidence="2" key="1">
    <citation type="submission" date="2016-11" db="UniProtKB">
        <authorList>
            <consortium name="WormBaseParasite"/>
        </authorList>
    </citation>
    <scope>IDENTIFICATION</scope>
</reference>
<keyword evidence="1" id="KW-1185">Reference proteome</keyword>
<protein>
    <submittedName>
        <fullName evidence="2">Sema domain-containing protein</fullName>
    </submittedName>
</protein>
<accession>A0A1I8GVX3</accession>
<evidence type="ECO:0000313" key="1">
    <source>
        <dbReference type="Proteomes" id="UP000095280"/>
    </source>
</evidence>
<proteinExistence type="predicted"/>
<evidence type="ECO:0000313" key="2">
    <source>
        <dbReference type="WBParaSite" id="maker-uti_cns_0003237-snap-gene-0.12-mRNA-1"/>
    </source>
</evidence>
<dbReference type="WBParaSite" id="maker-uti_cns_0003237-snap-gene-0.12-mRNA-1">
    <property type="protein sequence ID" value="maker-uti_cns_0003237-snap-gene-0.12-mRNA-1"/>
    <property type="gene ID" value="maker-uti_cns_0003237-snap-gene-0.12"/>
</dbReference>
<dbReference type="Proteomes" id="UP000095280">
    <property type="component" value="Unplaced"/>
</dbReference>
<dbReference type="AlphaFoldDB" id="A0A1I8GVX3"/>
<sequence>MSRYLPLVSSDMSSAKYITDANLASKEKNVYLATFATNKSAYSEADSVFVARNFYAVLKQPWRVNVGMV</sequence>
<name>A0A1I8GVX3_9PLAT</name>
<organism evidence="1 2">
    <name type="scientific">Macrostomum lignano</name>
    <dbReference type="NCBI Taxonomy" id="282301"/>
    <lineage>
        <taxon>Eukaryota</taxon>
        <taxon>Metazoa</taxon>
        <taxon>Spiralia</taxon>
        <taxon>Lophotrochozoa</taxon>
        <taxon>Platyhelminthes</taxon>
        <taxon>Rhabditophora</taxon>
        <taxon>Macrostomorpha</taxon>
        <taxon>Macrostomida</taxon>
        <taxon>Macrostomidae</taxon>
        <taxon>Macrostomum</taxon>
    </lineage>
</organism>